<name>A0A5C3MFU8_9AGAR</name>
<keyword evidence="7 10" id="KW-0175">Coiled coil</keyword>
<keyword evidence="12" id="KW-1185">Reference proteome</keyword>
<evidence type="ECO:0000256" key="1">
    <source>
        <dbReference type="ARBA" id="ARBA00004629"/>
    </source>
</evidence>
<dbReference type="GO" id="GO:0000070">
    <property type="term" value="P:mitotic sister chromatid segregation"/>
    <property type="evidence" value="ECO:0007669"/>
    <property type="project" value="TreeGrafter"/>
</dbReference>
<dbReference type="PANTHER" id="PTHR14527">
    <property type="entry name" value="PROTEIN MIS12 HOMOLOG"/>
    <property type="match status" value="1"/>
</dbReference>
<dbReference type="PANTHER" id="PTHR14527:SF2">
    <property type="entry name" value="PROTEIN MIS12 HOMOLOG"/>
    <property type="match status" value="1"/>
</dbReference>
<evidence type="ECO:0000256" key="8">
    <source>
        <dbReference type="ARBA" id="ARBA00023306"/>
    </source>
</evidence>
<evidence type="ECO:0000256" key="4">
    <source>
        <dbReference type="ARBA" id="ARBA00022618"/>
    </source>
</evidence>
<feature type="coiled-coil region" evidence="10">
    <location>
        <begin position="137"/>
        <end position="171"/>
    </location>
</feature>
<reference evidence="11 12" key="1">
    <citation type="journal article" date="2019" name="Nat. Ecol. Evol.">
        <title>Megaphylogeny resolves global patterns of mushroom evolution.</title>
        <authorList>
            <person name="Varga T."/>
            <person name="Krizsan K."/>
            <person name="Foldi C."/>
            <person name="Dima B."/>
            <person name="Sanchez-Garcia M."/>
            <person name="Sanchez-Ramirez S."/>
            <person name="Szollosi G.J."/>
            <person name="Szarkandi J.G."/>
            <person name="Papp V."/>
            <person name="Albert L."/>
            <person name="Andreopoulos W."/>
            <person name="Angelini C."/>
            <person name="Antonin V."/>
            <person name="Barry K.W."/>
            <person name="Bougher N.L."/>
            <person name="Buchanan P."/>
            <person name="Buyck B."/>
            <person name="Bense V."/>
            <person name="Catcheside P."/>
            <person name="Chovatia M."/>
            <person name="Cooper J."/>
            <person name="Damon W."/>
            <person name="Desjardin D."/>
            <person name="Finy P."/>
            <person name="Geml J."/>
            <person name="Haridas S."/>
            <person name="Hughes K."/>
            <person name="Justo A."/>
            <person name="Karasinski D."/>
            <person name="Kautmanova I."/>
            <person name="Kiss B."/>
            <person name="Kocsube S."/>
            <person name="Kotiranta H."/>
            <person name="LaButti K.M."/>
            <person name="Lechner B.E."/>
            <person name="Liimatainen K."/>
            <person name="Lipzen A."/>
            <person name="Lukacs Z."/>
            <person name="Mihaltcheva S."/>
            <person name="Morgado L.N."/>
            <person name="Niskanen T."/>
            <person name="Noordeloos M.E."/>
            <person name="Ohm R.A."/>
            <person name="Ortiz-Santana B."/>
            <person name="Ovrebo C."/>
            <person name="Racz N."/>
            <person name="Riley R."/>
            <person name="Savchenko A."/>
            <person name="Shiryaev A."/>
            <person name="Soop K."/>
            <person name="Spirin V."/>
            <person name="Szebenyi C."/>
            <person name="Tomsovsky M."/>
            <person name="Tulloss R.E."/>
            <person name="Uehling J."/>
            <person name="Grigoriev I.V."/>
            <person name="Vagvolgyi C."/>
            <person name="Papp T."/>
            <person name="Martin F.M."/>
            <person name="Miettinen O."/>
            <person name="Hibbett D.S."/>
            <person name="Nagy L.G."/>
        </authorList>
    </citation>
    <scope>NUCLEOTIDE SEQUENCE [LARGE SCALE GENOMIC DNA]</scope>
    <source>
        <strain evidence="11 12">CBS 166.37</strain>
    </source>
</reference>
<dbReference type="GO" id="GO:0051301">
    <property type="term" value="P:cell division"/>
    <property type="evidence" value="ECO:0007669"/>
    <property type="project" value="UniProtKB-KW"/>
</dbReference>
<keyword evidence="4" id="KW-0132">Cell division</keyword>
<dbReference type="GO" id="GO:0005634">
    <property type="term" value="C:nucleus"/>
    <property type="evidence" value="ECO:0007669"/>
    <property type="project" value="InterPro"/>
</dbReference>
<dbReference type="GO" id="GO:0000444">
    <property type="term" value="C:MIS12/MIND type complex"/>
    <property type="evidence" value="ECO:0007669"/>
    <property type="project" value="TreeGrafter"/>
</dbReference>
<protein>
    <submittedName>
        <fullName evidence="11">Mis12 protein-domain-containing protein</fullName>
    </submittedName>
</protein>
<keyword evidence="5" id="KW-0498">Mitosis</keyword>
<evidence type="ECO:0000256" key="7">
    <source>
        <dbReference type="ARBA" id="ARBA00023054"/>
    </source>
</evidence>
<dbReference type="AlphaFoldDB" id="A0A5C3MFU8"/>
<evidence type="ECO:0000256" key="6">
    <source>
        <dbReference type="ARBA" id="ARBA00022838"/>
    </source>
</evidence>
<evidence type="ECO:0000313" key="12">
    <source>
        <dbReference type="Proteomes" id="UP000308652"/>
    </source>
</evidence>
<dbReference type="Pfam" id="PF05859">
    <property type="entry name" value="Mis12"/>
    <property type="match status" value="1"/>
</dbReference>
<evidence type="ECO:0000256" key="9">
    <source>
        <dbReference type="ARBA" id="ARBA00023328"/>
    </source>
</evidence>
<keyword evidence="9" id="KW-0137">Centromere</keyword>
<dbReference type="Proteomes" id="UP000308652">
    <property type="component" value="Unassembled WGS sequence"/>
</dbReference>
<proteinExistence type="inferred from homology"/>
<keyword evidence="8" id="KW-0131">Cell cycle</keyword>
<comment type="similarity">
    <text evidence="2">Belongs to the mis12 family.</text>
</comment>
<keyword evidence="6" id="KW-0995">Kinetochore</keyword>
<keyword evidence="3" id="KW-0158">Chromosome</keyword>
<comment type="subcellular location">
    <subcellularLocation>
        <location evidence="1">Chromosome</location>
        <location evidence="1">Centromere</location>
        <location evidence="1">Kinetochore</location>
    </subcellularLocation>
</comment>
<gene>
    <name evidence="11" type="ORF">BDQ12DRAFT_730217</name>
</gene>
<evidence type="ECO:0000256" key="2">
    <source>
        <dbReference type="ARBA" id="ARBA00008643"/>
    </source>
</evidence>
<sequence length="318" mass="35500">MASSENAMPPVSPLLLCEALGFSPQLLLDDIINVANNAVQDGVNGMEEFLHKWIDERQEKLGAPTSDEEEQSMVQDIEQGLVAFQTLLEYHTDIAFDFFEAWSLRNIFYVPPGLPVVLPHQKGFNLTGRVMDEQGVEKSIEDREKELMDEVEELRAKLQDQRALKRLLMRSLHTSRSRLAMSQKRLSLLEPLRTAPTLTTLSTLPKQFESMYTTVSSLPPLDPALAVPPSDNAQPGKRLWETGETGYSKWAALSVWAKKTQISGETEDDKPVGEVGKLVEGAKEVGAAQGLRRALEVVDEVRQVLDSPSKQDSNKMEE</sequence>
<organism evidence="11 12">
    <name type="scientific">Crucibulum laeve</name>
    <dbReference type="NCBI Taxonomy" id="68775"/>
    <lineage>
        <taxon>Eukaryota</taxon>
        <taxon>Fungi</taxon>
        <taxon>Dikarya</taxon>
        <taxon>Basidiomycota</taxon>
        <taxon>Agaricomycotina</taxon>
        <taxon>Agaricomycetes</taxon>
        <taxon>Agaricomycetidae</taxon>
        <taxon>Agaricales</taxon>
        <taxon>Agaricineae</taxon>
        <taxon>Nidulariaceae</taxon>
        <taxon>Crucibulum</taxon>
    </lineage>
</organism>
<evidence type="ECO:0000313" key="11">
    <source>
        <dbReference type="EMBL" id="TFK44110.1"/>
    </source>
</evidence>
<dbReference type="InterPro" id="IPR008685">
    <property type="entry name" value="Centromere_Mis12"/>
</dbReference>
<accession>A0A5C3MFU8</accession>
<dbReference type="GO" id="GO:0051382">
    <property type="term" value="P:kinetochore assembly"/>
    <property type="evidence" value="ECO:0007669"/>
    <property type="project" value="TreeGrafter"/>
</dbReference>
<dbReference type="OrthoDB" id="1884855at2759"/>
<evidence type="ECO:0000256" key="3">
    <source>
        <dbReference type="ARBA" id="ARBA00022454"/>
    </source>
</evidence>
<evidence type="ECO:0000256" key="5">
    <source>
        <dbReference type="ARBA" id="ARBA00022776"/>
    </source>
</evidence>
<dbReference type="EMBL" id="ML213590">
    <property type="protein sequence ID" value="TFK44110.1"/>
    <property type="molecule type" value="Genomic_DNA"/>
</dbReference>
<evidence type="ECO:0000256" key="10">
    <source>
        <dbReference type="SAM" id="Coils"/>
    </source>
</evidence>